<dbReference type="AlphaFoldDB" id="A0A7S1XFP8"/>
<evidence type="ECO:0008006" key="3">
    <source>
        <dbReference type="Google" id="ProtNLM"/>
    </source>
</evidence>
<evidence type="ECO:0000256" key="1">
    <source>
        <dbReference type="SAM" id="SignalP"/>
    </source>
</evidence>
<name>A0A7S1XFP8_9RHOD</name>
<evidence type="ECO:0000313" key="2">
    <source>
        <dbReference type="EMBL" id="CAD9234391.1"/>
    </source>
</evidence>
<proteinExistence type="predicted"/>
<accession>A0A7S1XFP8</accession>
<gene>
    <name evidence="2" type="ORF">CCAE0312_LOCUS6480</name>
</gene>
<keyword evidence="1" id="KW-0732">Signal</keyword>
<dbReference type="EMBL" id="HBGH01011663">
    <property type="protein sequence ID" value="CAD9234391.1"/>
    <property type="molecule type" value="Transcribed_RNA"/>
</dbReference>
<sequence>MERVGMRWVVLMWMMFWCGMGQVWGAKVGDSRVTGNTCPCVRERRLVTVLEPIAPGLCAIDMVPRDVCRCQNGGGSDQVATLQCEMKSVVVYYPQEDEPTDDITVGCVGTGAVTVVCPGSSYDMDEDD</sequence>
<protein>
    <recommendedName>
        <fullName evidence="3">Ferredoxin</fullName>
    </recommendedName>
</protein>
<reference evidence="2" key="1">
    <citation type="submission" date="2021-01" db="EMBL/GenBank/DDBJ databases">
        <authorList>
            <person name="Corre E."/>
            <person name="Pelletier E."/>
            <person name="Niang G."/>
            <person name="Scheremetjew M."/>
            <person name="Finn R."/>
            <person name="Kale V."/>
            <person name="Holt S."/>
            <person name="Cochrane G."/>
            <person name="Meng A."/>
            <person name="Brown T."/>
            <person name="Cohen L."/>
        </authorList>
    </citation>
    <scope>NUCLEOTIDE SEQUENCE</scope>
    <source>
        <strain evidence="2">SAG 36.94</strain>
    </source>
</reference>
<feature type="chain" id="PRO_5031310314" description="Ferredoxin" evidence="1">
    <location>
        <begin position="26"/>
        <end position="128"/>
    </location>
</feature>
<organism evidence="2">
    <name type="scientific">Compsopogon caeruleus</name>
    <dbReference type="NCBI Taxonomy" id="31354"/>
    <lineage>
        <taxon>Eukaryota</taxon>
        <taxon>Rhodophyta</taxon>
        <taxon>Compsopogonophyceae</taxon>
        <taxon>Compsopogonales</taxon>
        <taxon>Compsopogonaceae</taxon>
        <taxon>Compsopogon</taxon>
    </lineage>
</organism>
<feature type="signal peptide" evidence="1">
    <location>
        <begin position="1"/>
        <end position="25"/>
    </location>
</feature>